<dbReference type="Gene3D" id="1.20.1250.20">
    <property type="entry name" value="MFS general substrate transporter like domains"/>
    <property type="match status" value="2"/>
</dbReference>
<dbReference type="Pfam" id="PF07690">
    <property type="entry name" value="MFS_1"/>
    <property type="match status" value="1"/>
</dbReference>
<dbReference type="Proteomes" id="UP000654257">
    <property type="component" value="Unassembled WGS sequence"/>
</dbReference>
<dbReference type="EMBL" id="BMCU01000003">
    <property type="protein sequence ID" value="GGG11837.1"/>
    <property type="molecule type" value="Genomic_DNA"/>
</dbReference>
<dbReference type="AlphaFoldDB" id="A0A917D4S9"/>
<keyword evidence="4 5" id="KW-0472">Membrane</keyword>
<evidence type="ECO:0000256" key="5">
    <source>
        <dbReference type="SAM" id="Phobius"/>
    </source>
</evidence>
<feature type="transmembrane region" description="Helical" evidence="5">
    <location>
        <begin position="190"/>
        <end position="214"/>
    </location>
</feature>
<evidence type="ECO:0000313" key="8">
    <source>
        <dbReference type="Proteomes" id="UP000654257"/>
    </source>
</evidence>
<name>A0A917D4S9_9NOCA</name>
<proteinExistence type="predicted"/>
<reference evidence="7" key="1">
    <citation type="journal article" date="2014" name="Int. J. Syst. Evol. Microbiol.">
        <title>Complete genome sequence of Corynebacterium casei LMG S-19264T (=DSM 44701T), isolated from a smear-ripened cheese.</title>
        <authorList>
            <consortium name="US DOE Joint Genome Institute (JGI-PGF)"/>
            <person name="Walter F."/>
            <person name="Albersmeier A."/>
            <person name="Kalinowski J."/>
            <person name="Ruckert C."/>
        </authorList>
    </citation>
    <scope>NUCLEOTIDE SEQUENCE</scope>
    <source>
        <strain evidence="7">CCM 7905</strain>
    </source>
</reference>
<comment type="caution">
    <text evidence="7">The sequence shown here is derived from an EMBL/GenBank/DDBJ whole genome shotgun (WGS) entry which is preliminary data.</text>
</comment>
<dbReference type="SUPFAM" id="SSF103473">
    <property type="entry name" value="MFS general substrate transporter"/>
    <property type="match status" value="1"/>
</dbReference>
<feature type="transmembrane region" description="Helical" evidence="5">
    <location>
        <begin position="61"/>
        <end position="79"/>
    </location>
</feature>
<dbReference type="PROSITE" id="PS50850">
    <property type="entry name" value="MFS"/>
    <property type="match status" value="1"/>
</dbReference>
<feature type="transmembrane region" description="Helical" evidence="5">
    <location>
        <begin position="33"/>
        <end position="54"/>
    </location>
</feature>
<feature type="transmembrane region" description="Helical" evidence="5">
    <location>
        <begin position="277"/>
        <end position="294"/>
    </location>
</feature>
<dbReference type="RefSeq" id="WP_188545417.1">
    <property type="nucleotide sequence ID" value="NZ_BMCU01000003.1"/>
</dbReference>
<dbReference type="PANTHER" id="PTHR23531:SF1">
    <property type="entry name" value="QUINOLENE RESISTANCE PROTEIN NORA"/>
    <property type="match status" value="1"/>
</dbReference>
<evidence type="ECO:0000256" key="4">
    <source>
        <dbReference type="ARBA" id="ARBA00023136"/>
    </source>
</evidence>
<feature type="transmembrane region" description="Helical" evidence="5">
    <location>
        <begin position="149"/>
        <end position="169"/>
    </location>
</feature>
<keyword evidence="3 5" id="KW-1133">Transmembrane helix</keyword>
<feature type="transmembrane region" description="Helical" evidence="5">
    <location>
        <begin position="252"/>
        <end position="271"/>
    </location>
</feature>
<gene>
    <name evidence="7" type="ORF">GCM10007304_27250</name>
</gene>
<comment type="subcellular location">
    <subcellularLocation>
        <location evidence="1">Cell membrane</location>
        <topology evidence="1">Multi-pass membrane protein</topology>
    </subcellularLocation>
</comment>
<organism evidence="7 8">
    <name type="scientific">Rhodococcoides trifolii</name>
    <dbReference type="NCBI Taxonomy" id="908250"/>
    <lineage>
        <taxon>Bacteria</taxon>
        <taxon>Bacillati</taxon>
        <taxon>Actinomycetota</taxon>
        <taxon>Actinomycetes</taxon>
        <taxon>Mycobacteriales</taxon>
        <taxon>Nocardiaceae</taxon>
        <taxon>Rhodococcoides</taxon>
    </lineage>
</organism>
<feature type="transmembrane region" description="Helical" evidence="5">
    <location>
        <begin position="299"/>
        <end position="320"/>
    </location>
</feature>
<feature type="transmembrane region" description="Helical" evidence="5">
    <location>
        <begin position="220"/>
        <end position="240"/>
    </location>
</feature>
<protein>
    <submittedName>
        <fullName evidence="7">MFS transporter</fullName>
    </submittedName>
</protein>
<dbReference type="GO" id="GO:0022857">
    <property type="term" value="F:transmembrane transporter activity"/>
    <property type="evidence" value="ECO:0007669"/>
    <property type="project" value="InterPro"/>
</dbReference>
<evidence type="ECO:0000256" key="1">
    <source>
        <dbReference type="ARBA" id="ARBA00004651"/>
    </source>
</evidence>
<dbReference type="InterPro" id="IPR020846">
    <property type="entry name" value="MFS_dom"/>
</dbReference>
<sequence length="367" mass="35926">MIMGAASFGGFGLLLPVVPLVISQNGGSDALAGATTAVFMGATVATQLGVPWLLRTVGHRGVLAAGCLLLGLPALAFLLSTAPPAVLTISAFRGVGFGLLTVSSAALVAELAPSSLLGRATGAQGIAVAVAQMIALPTGLALLQSVSASAVFLVGALVPVVALVAILRLPAVRSAPEARTSGGAFEWQRLVLPCVAIASVSAAFGGLSSLLPIAESDSPVLAGLALSVVSGAMIVGRYGAGAIADRVGPGRALVPALVVTTVGVLAFAAGVAGAGSAAVLLAAAVVFGVGYGACQNESLVMAFAYAGPTRFGVASAAWNISFDAGTGVGALALGVLAVHYGYSTTFALGSALVLVVAVLVRSSTWRR</sequence>
<dbReference type="GO" id="GO:0005886">
    <property type="term" value="C:plasma membrane"/>
    <property type="evidence" value="ECO:0007669"/>
    <property type="project" value="UniProtKB-SubCell"/>
</dbReference>
<evidence type="ECO:0000256" key="2">
    <source>
        <dbReference type="ARBA" id="ARBA00022692"/>
    </source>
</evidence>
<evidence type="ECO:0000259" key="6">
    <source>
        <dbReference type="PROSITE" id="PS50850"/>
    </source>
</evidence>
<reference evidence="7" key="2">
    <citation type="submission" date="2020-09" db="EMBL/GenBank/DDBJ databases">
        <authorList>
            <person name="Sun Q."/>
            <person name="Sedlacek I."/>
        </authorList>
    </citation>
    <scope>NUCLEOTIDE SEQUENCE</scope>
    <source>
        <strain evidence="7">CCM 7905</strain>
    </source>
</reference>
<evidence type="ECO:0000256" key="3">
    <source>
        <dbReference type="ARBA" id="ARBA00022989"/>
    </source>
</evidence>
<keyword evidence="8" id="KW-1185">Reference proteome</keyword>
<feature type="domain" description="Major facilitator superfamily (MFS) profile" evidence="6">
    <location>
        <begin position="148"/>
        <end position="367"/>
    </location>
</feature>
<dbReference type="PANTHER" id="PTHR23531">
    <property type="entry name" value="QUINOLENE RESISTANCE PROTEIN NORA"/>
    <property type="match status" value="1"/>
</dbReference>
<keyword evidence="2 5" id="KW-0812">Transmembrane</keyword>
<accession>A0A917D4S9</accession>
<feature type="transmembrane region" description="Helical" evidence="5">
    <location>
        <begin position="121"/>
        <end position="143"/>
    </location>
</feature>
<feature type="transmembrane region" description="Helical" evidence="5">
    <location>
        <begin position="85"/>
        <end position="109"/>
    </location>
</feature>
<dbReference type="InterPro" id="IPR036259">
    <property type="entry name" value="MFS_trans_sf"/>
</dbReference>
<dbReference type="InterPro" id="IPR052714">
    <property type="entry name" value="MFS_Exporter"/>
</dbReference>
<dbReference type="InterPro" id="IPR011701">
    <property type="entry name" value="MFS"/>
</dbReference>
<evidence type="ECO:0000313" key="7">
    <source>
        <dbReference type="EMBL" id="GGG11837.1"/>
    </source>
</evidence>
<feature type="transmembrane region" description="Helical" evidence="5">
    <location>
        <begin position="340"/>
        <end position="360"/>
    </location>
</feature>